<dbReference type="PANTHER" id="PTHR33365:SF14">
    <property type="entry name" value="TAT PATHWAY SIGNAL SEQUENCE"/>
    <property type="match status" value="1"/>
</dbReference>
<dbReference type="Proteomes" id="UP000234275">
    <property type="component" value="Unassembled WGS sequence"/>
</dbReference>
<gene>
    <name evidence="3" type="ORF">P170DRAFT_459190</name>
</gene>
<keyword evidence="2" id="KW-0812">Transmembrane</keyword>
<keyword evidence="2" id="KW-0472">Membrane</keyword>
<sequence>MVGLQRLMSQFSKNSIQYDRVESEEDKEITHESTPKGKTRHEKLKQILSRVSLLWINTTLLGITGIFFFGNGQPNGKPACEVDGFIAPAMDDADVSFSTEWIDGNFLNNDPLSIFRQEPSLEVDIAWSKLADTRPIPLTREDVLAIGKDPEKSVKLGPEFGLGPDLYAGRVDVFHQLHCLDALRQEAYFEHYYHNTYPGGYNQTTQKHRAHLSHCIHIILQNILCHANTDILTHIWTDAVDHPWPDFNIPHRCRDYRALMDWQHRHAVDEGLFVKMKRPVGQEPRRTSSHFKKIVNSEMYGHLEDIMDDGDVA</sequence>
<evidence type="ECO:0000313" key="4">
    <source>
        <dbReference type="Proteomes" id="UP000234275"/>
    </source>
</evidence>
<dbReference type="OrthoDB" id="3687641at2759"/>
<accession>A0A2I2FSB3</accession>
<evidence type="ECO:0000256" key="2">
    <source>
        <dbReference type="SAM" id="Phobius"/>
    </source>
</evidence>
<keyword evidence="4" id="KW-1185">Reference proteome</keyword>
<evidence type="ECO:0000313" key="3">
    <source>
        <dbReference type="EMBL" id="PLB43496.1"/>
    </source>
</evidence>
<proteinExistence type="inferred from homology"/>
<dbReference type="InterPro" id="IPR021765">
    <property type="entry name" value="UstYa-like"/>
</dbReference>
<dbReference type="RefSeq" id="XP_024698798.1">
    <property type="nucleotide sequence ID" value="XM_024851848.1"/>
</dbReference>
<comment type="caution">
    <text evidence="3">The sequence shown here is derived from an EMBL/GenBank/DDBJ whole genome shotgun (WGS) entry which is preliminary data.</text>
</comment>
<evidence type="ECO:0008006" key="5">
    <source>
        <dbReference type="Google" id="ProtNLM"/>
    </source>
</evidence>
<dbReference type="VEuPathDB" id="FungiDB:P170DRAFT_459190"/>
<dbReference type="AlphaFoldDB" id="A0A2I2FSB3"/>
<evidence type="ECO:0000256" key="1">
    <source>
        <dbReference type="ARBA" id="ARBA00035112"/>
    </source>
</evidence>
<dbReference type="Pfam" id="PF11807">
    <property type="entry name" value="UstYa"/>
    <property type="match status" value="1"/>
</dbReference>
<dbReference type="PANTHER" id="PTHR33365">
    <property type="entry name" value="YALI0B05434P"/>
    <property type="match status" value="1"/>
</dbReference>
<name>A0A2I2FSB3_9EURO</name>
<protein>
    <recommendedName>
        <fullName evidence="5">Tat pathway signal sequence</fullName>
    </recommendedName>
</protein>
<reference evidence="3 4" key="1">
    <citation type="submission" date="2016-12" db="EMBL/GenBank/DDBJ databases">
        <title>The genomes of Aspergillus section Nigri reveals drivers in fungal speciation.</title>
        <authorList>
            <consortium name="DOE Joint Genome Institute"/>
            <person name="Vesth T.C."/>
            <person name="Nybo J."/>
            <person name="Theobald S."/>
            <person name="Brandl J."/>
            <person name="Frisvad J.C."/>
            <person name="Nielsen K.F."/>
            <person name="Lyhne E.K."/>
            <person name="Kogle M.E."/>
            <person name="Kuo A."/>
            <person name="Riley R."/>
            <person name="Clum A."/>
            <person name="Nolan M."/>
            <person name="Lipzen A."/>
            <person name="Salamov A."/>
            <person name="Henrissat B."/>
            <person name="Wiebenga A."/>
            <person name="De Vries R.P."/>
            <person name="Grigoriev I.V."/>
            <person name="Mortensen U.H."/>
            <person name="Andersen M.R."/>
            <person name="Baker S.E."/>
        </authorList>
    </citation>
    <scope>NUCLEOTIDE SEQUENCE [LARGE SCALE GENOMIC DNA]</scope>
    <source>
        <strain evidence="3 4">IBT 23096</strain>
    </source>
</reference>
<dbReference type="EMBL" id="MSFO01000010">
    <property type="protein sequence ID" value="PLB43496.1"/>
    <property type="molecule type" value="Genomic_DNA"/>
</dbReference>
<dbReference type="GeneID" id="36559546"/>
<dbReference type="STRING" id="1392250.A0A2I2FSB3"/>
<dbReference type="GO" id="GO:0043386">
    <property type="term" value="P:mycotoxin biosynthetic process"/>
    <property type="evidence" value="ECO:0007669"/>
    <property type="project" value="InterPro"/>
</dbReference>
<organism evidence="3 4">
    <name type="scientific">Aspergillus steynii IBT 23096</name>
    <dbReference type="NCBI Taxonomy" id="1392250"/>
    <lineage>
        <taxon>Eukaryota</taxon>
        <taxon>Fungi</taxon>
        <taxon>Dikarya</taxon>
        <taxon>Ascomycota</taxon>
        <taxon>Pezizomycotina</taxon>
        <taxon>Eurotiomycetes</taxon>
        <taxon>Eurotiomycetidae</taxon>
        <taxon>Eurotiales</taxon>
        <taxon>Aspergillaceae</taxon>
        <taxon>Aspergillus</taxon>
        <taxon>Aspergillus subgen. Circumdati</taxon>
    </lineage>
</organism>
<comment type="similarity">
    <text evidence="1">Belongs to the ustYa family.</text>
</comment>
<feature type="transmembrane region" description="Helical" evidence="2">
    <location>
        <begin position="47"/>
        <end position="70"/>
    </location>
</feature>
<keyword evidence="2" id="KW-1133">Transmembrane helix</keyword>